<gene>
    <name evidence="1" type="ORF">ElyMa_003988400</name>
</gene>
<sequence length="84" mass="9873">MVTRENRHDKYEIEPQRSLENICEGAQDQRRGITNSGCNRKSARQADEKETALRWTWGTRDIFYSQPWRAEMRAEEVEDALEGA</sequence>
<accession>A0AAV4FZQ2</accession>
<comment type="caution">
    <text evidence="1">The sequence shown here is derived from an EMBL/GenBank/DDBJ whole genome shotgun (WGS) entry which is preliminary data.</text>
</comment>
<protein>
    <submittedName>
        <fullName evidence="1">Uncharacterized protein</fullName>
    </submittedName>
</protein>
<dbReference type="EMBL" id="BMAT01008110">
    <property type="protein sequence ID" value="GFR78183.1"/>
    <property type="molecule type" value="Genomic_DNA"/>
</dbReference>
<organism evidence="1 2">
    <name type="scientific">Elysia marginata</name>
    <dbReference type="NCBI Taxonomy" id="1093978"/>
    <lineage>
        <taxon>Eukaryota</taxon>
        <taxon>Metazoa</taxon>
        <taxon>Spiralia</taxon>
        <taxon>Lophotrochozoa</taxon>
        <taxon>Mollusca</taxon>
        <taxon>Gastropoda</taxon>
        <taxon>Heterobranchia</taxon>
        <taxon>Euthyneura</taxon>
        <taxon>Panpulmonata</taxon>
        <taxon>Sacoglossa</taxon>
        <taxon>Placobranchoidea</taxon>
        <taxon>Plakobranchidae</taxon>
        <taxon>Elysia</taxon>
    </lineage>
</organism>
<evidence type="ECO:0000313" key="1">
    <source>
        <dbReference type="EMBL" id="GFR78183.1"/>
    </source>
</evidence>
<reference evidence="1 2" key="1">
    <citation type="journal article" date="2021" name="Elife">
        <title>Chloroplast acquisition without the gene transfer in kleptoplastic sea slugs, Plakobranchus ocellatus.</title>
        <authorList>
            <person name="Maeda T."/>
            <person name="Takahashi S."/>
            <person name="Yoshida T."/>
            <person name="Shimamura S."/>
            <person name="Takaki Y."/>
            <person name="Nagai Y."/>
            <person name="Toyoda A."/>
            <person name="Suzuki Y."/>
            <person name="Arimoto A."/>
            <person name="Ishii H."/>
            <person name="Satoh N."/>
            <person name="Nishiyama T."/>
            <person name="Hasebe M."/>
            <person name="Maruyama T."/>
            <person name="Minagawa J."/>
            <person name="Obokata J."/>
            <person name="Shigenobu S."/>
        </authorList>
    </citation>
    <scope>NUCLEOTIDE SEQUENCE [LARGE SCALE GENOMIC DNA]</scope>
</reference>
<dbReference type="AlphaFoldDB" id="A0AAV4FZQ2"/>
<proteinExistence type="predicted"/>
<evidence type="ECO:0000313" key="2">
    <source>
        <dbReference type="Proteomes" id="UP000762676"/>
    </source>
</evidence>
<keyword evidence="2" id="KW-1185">Reference proteome</keyword>
<name>A0AAV4FZQ2_9GAST</name>
<dbReference type="Proteomes" id="UP000762676">
    <property type="component" value="Unassembled WGS sequence"/>
</dbReference>